<evidence type="ECO:0000313" key="3">
    <source>
        <dbReference type="Proteomes" id="UP000314294"/>
    </source>
</evidence>
<dbReference type="EMBL" id="SRLO01000030">
    <property type="protein sequence ID" value="TNN83915.1"/>
    <property type="molecule type" value="Genomic_DNA"/>
</dbReference>
<proteinExistence type="predicted"/>
<organism evidence="2 3">
    <name type="scientific">Liparis tanakae</name>
    <name type="common">Tanaka's snailfish</name>
    <dbReference type="NCBI Taxonomy" id="230148"/>
    <lineage>
        <taxon>Eukaryota</taxon>
        <taxon>Metazoa</taxon>
        <taxon>Chordata</taxon>
        <taxon>Craniata</taxon>
        <taxon>Vertebrata</taxon>
        <taxon>Euteleostomi</taxon>
        <taxon>Actinopterygii</taxon>
        <taxon>Neopterygii</taxon>
        <taxon>Teleostei</taxon>
        <taxon>Neoteleostei</taxon>
        <taxon>Acanthomorphata</taxon>
        <taxon>Eupercaria</taxon>
        <taxon>Perciformes</taxon>
        <taxon>Cottioidei</taxon>
        <taxon>Cottales</taxon>
        <taxon>Liparidae</taxon>
        <taxon>Liparis</taxon>
    </lineage>
</organism>
<gene>
    <name evidence="2" type="ORF">EYF80_005786</name>
</gene>
<accession>A0A4Z2J0Q7</accession>
<comment type="caution">
    <text evidence="2">The sequence shown here is derived from an EMBL/GenBank/DDBJ whole genome shotgun (WGS) entry which is preliminary data.</text>
</comment>
<evidence type="ECO:0000256" key="1">
    <source>
        <dbReference type="SAM" id="MobiDB-lite"/>
    </source>
</evidence>
<feature type="region of interest" description="Disordered" evidence="1">
    <location>
        <begin position="26"/>
        <end position="57"/>
    </location>
</feature>
<protein>
    <submittedName>
        <fullName evidence="2">Uncharacterized protein</fullName>
    </submittedName>
</protein>
<evidence type="ECO:0000313" key="2">
    <source>
        <dbReference type="EMBL" id="TNN83915.1"/>
    </source>
</evidence>
<keyword evidence="3" id="KW-1185">Reference proteome</keyword>
<reference evidence="2 3" key="1">
    <citation type="submission" date="2019-03" db="EMBL/GenBank/DDBJ databases">
        <title>First draft genome of Liparis tanakae, snailfish: a comprehensive survey of snailfish specific genes.</title>
        <authorList>
            <person name="Kim W."/>
            <person name="Song I."/>
            <person name="Jeong J.-H."/>
            <person name="Kim D."/>
            <person name="Kim S."/>
            <person name="Ryu S."/>
            <person name="Song J.Y."/>
            <person name="Lee S.K."/>
        </authorList>
    </citation>
    <scope>NUCLEOTIDE SEQUENCE [LARGE SCALE GENOMIC DNA]</scope>
    <source>
        <tissue evidence="2">Muscle</tissue>
    </source>
</reference>
<dbReference type="Proteomes" id="UP000314294">
    <property type="component" value="Unassembled WGS sequence"/>
</dbReference>
<dbReference type="AlphaFoldDB" id="A0A4Z2J0Q7"/>
<feature type="region of interest" description="Disordered" evidence="1">
    <location>
        <begin position="75"/>
        <end position="108"/>
    </location>
</feature>
<name>A0A4Z2J0Q7_9TELE</name>
<sequence>MPAVTSRSCIYVPRVIARCGARHVDVSDRNVSRAKSQDKKRDQPWRRSAPQGSRGYRVLAGLERRSSRGILLLCPPRQAAAPPEEKSTESGGDVAFGAEEKEKESDMSLVHSTLERRCGRVACRLAIRPGTSQCGIHQLRWDYESPDRDTTGSWELSK</sequence>
<feature type="compositionally biased region" description="Basic and acidic residues" evidence="1">
    <location>
        <begin position="26"/>
        <end position="45"/>
    </location>
</feature>